<comment type="subunit">
    <text evidence="2">Homotrimer.</text>
</comment>
<feature type="compositionally biased region" description="Low complexity" evidence="10">
    <location>
        <begin position="113"/>
        <end position="127"/>
    </location>
</feature>
<comment type="subcellular location">
    <subcellularLocation>
        <location evidence="1">Nucleus</location>
    </subcellularLocation>
</comment>
<reference evidence="12 13" key="1">
    <citation type="submission" date="2020-06" db="EMBL/GenBank/DDBJ databases">
        <title>Transcriptomic and genomic resources for Thalictrum thalictroides and T. hernandezii: Facilitating candidate gene discovery in an emerging model plant lineage.</title>
        <authorList>
            <person name="Arias T."/>
            <person name="Riano-Pachon D.M."/>
            <person name="Di Stilio V.S."/>
        </authorList>
    </citation>
    <scope>NUCLEOTIDE SEQUENCE [LARGE SCALE GENOMIC DNA]</scope>
    <source>
        <strain evidence="13">cv. WT478/WT964</strain>
        <tissue evidence="12">Leaves</tissue>
    </source>
</reference>
<evidence type="ECO:0000256" key="5">
    <source>
        <dbReference type="ARBA" id="ARBA00023016"/>
    </source>
</evidence>
<evidence type="ECO:0000256" key="1">
    <source>
        <dbReference type="ARBA" id="ARBA00004123"/>
    </source>
</evidence>
<evidence type="ECO:0000256" key="10">
    <source>
        <dbReference type="SAM" id="MobiDB-lite"/>
    </source>
</evidence>
<dbReference type="GO" id="GO:0000978">
    <property type="term" value="F:RNA polymerase II cis-regulatory region sequence-specific DNA binding"/>
    <property type="evidence" value="ECO:0007669"/>
    <property type="project" value="TreeGrafter"/>
</dbReference>
<dbReference type="FunFam" id="1.10.10.10:FF:000037">
    <property type="entry name" value="Heat stress transcription factor B-4"/>
    <property type="match status" value="1"/>
</dbReference>
<gene>
    <name evidence="12" type="ORF">FRX31_022553</name>
</gene>
<name>A0A7J6VRY0_THATH</name>
<feature type="region of interest" description="Disordered" evidence="10">
    <location>
        <begin position="97"/>
        <end position="173"/>
    </location>
</feature>
<evidence type="ECO:0000256" key="9">
    <source>
        <dbReference type="RuleBase" id="RU004020"/>
    </source>
</evidence>
<accession>A0A7J6VRY0</accession>
<organism evidence="12 13">
    <name type="scientific">Thalictrum thalictroides</name>
    <name type="common">Rue-anemone</name>
    <name type="synonym">Anemone thalictroides</name>
    <dbReference type="NCBI Taxonomy" id="46969"/>
    <lineage>
        <taxon>Eukaryota</taxon>
        <taxon>Viridiplantae</taxon>
        <taxon>Streptophyta</taxon>
        <taxon>Embryophyta</taxon>
        <taxon>Tracheophyta</taxon>
        <taxon>Spermatophyta</taxon>
        <taxon>Magnoliopsida</taxon>
        <taxon>Ranunculales</taxon>
        <taxon>Ranunculaceae</taxon>
        <taxon>Thalictroideae</taxon>
        <taxon>Thalictrum</taxon>
    </lineage>
</organism>
<feature type="domain" description="HSF-type DNA-binding" evidence="11">
    <location>
        <begin position="9"/>
        <end position="102"/>
    </location>
</feature>
<dbReference type="EMBL" id="JABWDY010027470">
    <property type="protein sequence ID" value="KAF5187854.1"/>
    <property type="molecule type" value="Genomic_DNA"/>
</dbReference>
<dbReference type="Pfam" id="PF00447">
    <property type="entry name" value="HSF_DNA-bind"/>
    <property type="match status" value="1"/>
</dbReference>
<dbReference type="Proteomes" id="UP000554482">
    <property type="component" value="Unassembled WGS sequence"/>
</dbReference>
<keyword evidence="6" id="KW-0238">DNA-binding</keyword>
<evidence type="ECO:0000313" key="12">
    <source>
        <dbReference type="EMBL" id="KAF5187854.1"/>
    </source>
</evidence>
<evidence type="ECO:0000256" key="2">
    <source>
        <dbReference type="ARBA" id="ARBA00011233"/>
    </source>
</evidence>
<keyword evidence="4" id="KW-0805">Transcription regulation</keyword>
<proteinExistence type="inferred from homology"/>
<evidence type="ECO:0000256" key="3">
    <source>
        <dbReference type="ARBA" id="ARBA00022553"/>
    </source>
</evidence>
<dbReference type="InterPro" id="IPR036390">
    <property type="entry name" value="WH_DNA-bd_sf"/>
</dbReference>
<comment type="similarity">
    <text evidence="9">Belongs to the HSF family.</text>
</comment>
<dbReference type="GO" id="GO:0003700">
    <property type="term" value="F:DNA-binding transcription factor activity"/>
    <property type="evidence" value="ECO:0007669"/>
    <property type="project" value="InterPro"/>
</dbReference>
<keyword evidence="7" id="KW-0804">Transcription</keyword>
<dbReference type="PANTHER" id="PTHR10015:SF325">
    <property type="entry name" value="HEAT STRESS TRANSCRIPTION FACTOR A-8"/>
    <property type="match status" value="1"/>
</dbReference>
<evidence type="ECO:0000313" key="13">
    <source>
        <dbReference type="Proteomes" id="UP000554482"/>
    </source>
</evidence>
<dbReference type="PRINTS" id="PR00056">
    <property type="entry name" value="HSFDOMAIN"/>
</dbReference>
<dbReference type="SUPFAM" id="SSF46785">
    <property type="entry name" value="Winged helix' DNA-binding domain"/>
    <property type="match status" value="1"/>
</dbReference>
<dbReference type="AlphaFoldDB" id="A0A7J6VRY0"/>
<dbReference type="OrthoDB" id="60033at2759"/>
<keyword evidence="13" id="KW-1185">Reference proteome</keyword>
<dbReference type="InterPro" id="IPR036388">
    <property type="entry name" value="WH-like_DNA-bd_sf"/>
</dbReference>
<evidence type="ECO:0000256" key="4">
    <source>
        <dbReference type="ARBA" id="ARBA00023015"/>
    </source>
</evidence>
<feature type="compositionally biased region" description="Low complexity" evidence="10">
    <location>
        <begin position="150"/>
        <end position="168"/>
    </location>
</feature>
<comment type="caution">
    <text evidence="12">The sequence shown here is derived from an EMBL/GenBank/DDBJ whole genome shotgun (WGS) entry which is preliminary data.</text>
</comment>
<evidence type="ECO:0000256" key="6">
    <source>
        <dbReference type="ARBA" id="ARBA00023125"/>
    </source>
</evidence>
<dbReference type="PANTHER" id="PTHR10015">
    <property type="entry name" value="HEAT SHOCK TRANSCRIPTION FACTOR"/>
    <property type="match status" value="1"/>
</dbReference>
<dbReference type="GO" id="GO:0006357">
    <property type="term" value="P:regulation of transcription by RNA polymerase II"/>
    <property type="evidence" value="ECO:0007669"/>
    <property type="project" value="TreeGrafter"/>
</dbReference>
<keyword evidence="8" id="KW-0539">Nucleus</keyword>
<dbReference type="Gene3D" id="1.10.10.10">
    <property type="entry name" value="Winged helix-like DNA-binding domain superfamily/Winged helix DNA-binding domain"/>
    <property type="match status" value="1"/>
</dbReference>
<evidence type="ECO:0000256" key="8">
    <source>
        <dbReference type="ARBA" id="ARBA00023242"/>
    </source>
</evidence>
<keyword evidence="3" id="KW-0597">Phosphoprotein</keyword>
<keyword evidence="5 12" id="KW-0346">Stress response</keyword>
<dbReference type="SMART" id="SM00415">
    <property type="entry name" value="HSF"/>
    <property type="match status" value="1"/>
</dbReference>
<evidence type="ECO:0000259" key="11">
    <source>
        <dbReference type="SMART" id="SM00415"/>
    </source>
</evidence>
<dbReference type="GO" id="GO:0005634">
    <property type="term" value="C:nucleus"/>
    <property type="evidence" value="ECO:0007669"/>
    <property type="project" value="UniProtKB-SubCell"/>
</dbReference>
<sequence length="423" mass="47571">MTDSTSDKRPAPFLLKCYDMINDPSTDAIISWGSTDTSFVIWDMSTFEQELLPKYYKHNNFSSFMRQLNLYGFRKSDPDRWEFTHDGFIKGQKHILNNIPRKKSTQGNCQVDQSQENSTSTSRTSSQGTFEQNLSHGNITPMRMKKPSKSKSNSQQIQKSKGNSQQIQAQEHNTSASACVEVGRFGLWEEVEILKKDKNVVMQELAKLSDHLEGADGKLHRLGQRLQGMEISQQQMLSFLAMVVQSPGILGQLLQQNESSWRISETSKKRPYLALEQDAEYNEPIDTSGQIVKYQPLQIESPKPLLMPASNCDGSQQFDSSANGLDDFFMNIDLMSSGEGMPVPMEDNGHCGAEGQFVIPDFYEDGMLENLLLGSPRIENTAPTEPLETLGNNVNVEFTNHGSLVEQSQTLRRLTEELGLCEC</sequence>
<feature type="compositionally biased region" description="Polar residues" evidence="10">
    <location>
        <begin position="128"/>
        <end position="138"/>
    </location>
</feature>
<dbReference type="GO" id="GO:0034605">
    <property type="term" value="P:cellular response to heat"/>
    <property type="evidence" value="ECO:0007669"/>
    <property type="project" value="TreeGrafter"/>
</dbReference>
<protein>
    <submittedName>
        <fullName evidence="12">Heat shock factor protein hsf8</fullName>
    </submittedName>
</protein>
<dbReference type="InterPro" id="IPR000232">
    <property type="entry name" value="HSF_DNA-bd"/>
</dbReference>
<evidence type="ECO:0000256" key="7">
    <source>
        <dbReference type="ARBA" id="ARBA00023163"/>
    </source>
</evidence>